<gene>
    <name evidence="1" type="ORF">ABID56_001178</name>
</gene>
<keyword evidence="2" id="KW-1185">Reference proteome</keyword>
<evidence type="ECO:0000313" key="1">
    <source>
        <dbReference type="EMBL" id="MET3683088.1"/>
    </source>
</evidence>
<accession>A0ABV2KU33</accession>
<comment type="caution">
    <text evidence="1">The sequence shown here is derived from an EMBL/GenBank/DDBJ whole genome shotgun (WGS) entry which is preliminary data.</text>
</comment>
<evidence type="ECO:0000313" key="2">
    <source>
        <dbReference type="Proteomes" id="UP001549167"/>
    </source>
</evidence>
<reference evidence="1 2" key="1">
    <citation type="submission" date="2024-06" db="EMBL/GenBank/DDBJ databases">
        <title>Genomic Encyclopedia of Type Strains, Phase IV (KMG-IV): sequencing the most valuable type-strain genomes for metagenomic binning, comparative biology and taxonomic classification.</title>
        <authorList>
            <person name="Goeker M."/>
        </authorList>
    </citation>
    <scope>NUCLEOTIDE SEQUENCE [LARGE SCALE GENOMIC DNA]</scope>
    <source>
        <strain evidence="1 2">DSM 23520</strain>
    </source>
</reference>
<organism evidence="1 2">
    <name type="scientific">Alkalibacillus flavidus</name>
    <dbReference type="NCBI Taxonomy" id="546021"/>
    <lineage>
        <taxon>Bacteria</taxon>
        <taxon>Bacillati</taxon>
        <taxon>Bacillota</taxon>
        <taxon>Bacilli</taxon>
        <taxon>Bacillales</taxon>
        <taxon>Bacillaceae</taxon>
        <taxon>Alkalibacillus</taxon>
    </lineage>
</organism>
<protein>
    <submittedName>
        <fullName evidence="1">Uncharacterized protein</fullName>
    </submittedName>
</protein>
<dbReference type="EMBL" id="JBEPMX010000004">
    <property type="protein sequence ID" value="MET3683088.1"/>
    <property type="molecule type" value="Genomic_DNA"/>
</dbReference>
<proteinExistence type="predicted"/>
<dbReference type="Proteomes" id="UP001549167">
    <property type="component" value="Unassembled WGS sequence"/>
</dbReference>
<sequence length="35" mass="3964">MRLKHHPKANAMDISLNTGIPIHKITRLIKDGMIV</sequence>
<name>A0ABV2KU33_9BACI</name>